<sequence length="90" mass="10458">MHGNVWSTKTLDVSVSVSVSGSKKKCFMANMKEKIHSQDTKRQHHVSYLVSHVWYDMGRPMLVESRYRQSTCLTHNRHPLPEMQKKKSTA</sequence>
<keyword evidence="2" id="KW-1185">Reference proteome</keyword>
<dbReference type="EMBL" id="CR382121">
    <property type="protein sequence ID" value="CAR65217.1"/>
    <property type="molecule type" value="Genomic_DNA"/>
</dbReference>
<dbReference type="AlphaFoldDB" id="B5RSI4"/>
<dbReference type="InParanoid" id="B5RSI4"/>
<protein>
    <submittedName>
        <fullName evidence="1">KLLA0A04620p</fullName>
    </submittedName>
</protein>
<dbReference type="GeneID" id="9487407"/>
<dbReference type="KEGG" id="kla:KLLA0_A04620g"/>
<proteinExistence type="predicted"/>
<dbReference type="RefSeq" id="XP_002999346.1">
    <property type="nucleotide sequence ID" value="XM_002999300.1"/>
</dbReference>
<dbReference type="Proteomes" id="UP000000598">
    <property type="component" value="Chromosome A"/>
</dbReference>
<gene>
    <name evidence="1" type="ORF">KLLA0_A04620g</name>
</gene>
<evidence type="ECO:0000313" key="2">
    <source>
        <dbReference type="Proteomes" id="UP000000598"/>
    </source>
</evidence>
<reference evidence="1 2" key="1">
    <citation type="journal article" date="2004" name="Nature">
        <title>Genome evolution in yeasts.</title>
        <authorList>
            <consortium name="Genolevures"/>
            <person name="Dujon B."/>
            <person name="Sherman D."/>
            <person name="Fischer G."/>
            <person name="Durrens P."/>
            <person name="Casaregola S."/>
            <person name="Lafontaine I."/>
            <person name="de Montigny J."/>
            <person name="Marck C."/>
            <person name="Neuveglise C."/>
            <person name="Talla E."/>
            <person name="Goffard N."/>
            <person name="Frangeul L."/>
            <person name="Aigle M."/>
            <person name="Anthouard V."/>
            <person name="Babour A."/>
            <person name="Barbe V."/>
            <person name="Barnay S."/>
            <person name="Blanchin S."/>
            <person name="Beckerich J.M."/>
            <person name="Beyne E."/>
            <person name="Bleykasten C."/>
            <person name="Boisrame A."/>
            <person name="Boyer J."/>
            <person name="Cattolico L."/>
            <person name="Confanioleri F."/>
            <person name="de Daruvar A."/>
            <person name="Despons L."/>
            <person name="Fabre E."/>
            <person name="Fairhead C."/>
            <person name="Ferry-Dumazet H."/>
            <person name="Groppi A."/>
            <person name="Hantraye F."/>
            <person name="Hennequin C."/>
            <person name="Jauniaux N."/>
            <person name="Joyet P."/>
            <person name="Kachouri R."/>
            <person name="Kerrest A."/>
            <person name="Koszul R."/>
            <person name="Lemaire M."/>
            <person name="Lesur I."/>
            <person name="Ma L."/>
            <person name="Muller H."/>
            <person name="Nicaud J.M."/>
            <person name="Nikolski M."/>
            <person name="Oztas S."/>
            <person name="Ozier-Kalogeropoulos O."/>
            <person name="Pellenz S."/>
            <person name="Potier S."/>
            <person name="Richard G.F."/>
            <person name="Straub M.L."/>
            <person name="Suleau A."/>
            <person name="Swennene D."/>
            <person name="Tekaia F."/>
            <person name="Wesolowski-Louvel M."/>
            <person name="Westhof E."/>
            <person name="Wirth B."/>
            <person name="Zeniou-Meyer M."/>
            <person name="Zivanovic I."/>
            <person name="Bolotin-Fukuhara M."/>
            <person name="Thierry A."/>
            <person name="Bouchier C."/>
            <person name="Caudron B."/>
            <person name="Scarpelli C."/>
            <person name="Gaillardin C."/>
            <person name="Weissenbach J."/>
            <person name="Wincker P."/>
            <person name="Souciet J.L."/>
        </authorList>
    </citation>
    <scope>NUCLEOTIDE SEQUENCE [LARGE SCALE GENOMIC DNA]</scope>
    <source>
        <strain evidence="2">ATCC 8585 / CBS 2359 / DSM 70799 / NBRC 1267 / NRRL Y-1140 / WM37</strain>
    </source>
</reference>
<dbReference type="HOGENOM" id="CLU_2441175_0_0_1"/>
<dbReference type="PaxDb" id="284590-B5RSI4"/>
<organism evidence="1 2">
    <name type="scientific">Kluyveromyces lactis (strain ATCC 8585 / CBS 2359 / DSM 70799 / NBRC 1267 / NRRL Y-1140 / WM37)</name>
    <name type="common">Yeast</name>
    <name type="synonym">Candida sphaerica</name>
    <dbReference type="NCBI Taxonomy" id="284590"/>
    <lineage>
        <taxon>Eukaryota</taxon>
        <taxon>Fungi</taxon>
        <taxon>Dikarya</taxon>
        <taxon>Ascomycota</taxon>
        <taxon>Saccharomycotina</taxon>
        <taxon>Saccharomycetes</taxon>
        <taxon>Saccharomycetales</taxon>
        <taxon>Saccharomycetaceae</taxon>
        <taxon>Kluyveromyces</taxon>
    </lineage>
</organism>
<name>B5RSI4_KLULA</name>
<evidence type="ECO:0000313" key="1">
    <source>
        <dbReference type="EMBL" id="CAR65217.1"/>
    </source>
</evidence>
<accession>B5RSI4</accession>